<sequence length="469" mass="49909">MAIEISTDNRDYPLPHEQNDLDEDVLRIIAALQMIDLDVASIIATLGTKAAAVHSHGIDQINGLALALQGKSDADHIHSLNDLNGVDVSGAANGQFLKLVGTAWTSATIAISDVASLGTTLQNKADLFGNSLAIPYGPTSARPANSPLHALRYNTTLGYYEYFRGGTWNPLQVMDALAKSQNLADLADKDAAIGNLGAAKSDGSNLSQNLLINSEGQYNQRGISGSTHAAGVYFRDRWQAGPGGAVVNIGVFFSSNTLRYESTWELSAGSIEQIIEPWFLHADRWEDRQVTFAVDDLREGSITVTISGDASSGSAVSATLTPGSGVRAVSLMIPAALSGAMRVNIARAAGVPTTVRFKRPRIGIGSTPPLMLQRDELALCQRYYCRREVHSIFRPATAGLTHFLYVYWPVEMRAAPTLTLLAGSRTGVSSAYLDTSSKDGCRHVFTSSLAGVSSISGDVVVADAEIVLT</sequence>
<evidence type="ECO:0000313" key="1">
    <source>
        <dbReference type="EMBL" id="MBB4042009.1"/>
    </source>
</evidence>
<proteinExistence type="predicted"/>
<dbReference type="EMBL" id="JACIDC010000018">
    <property type="protein sequence ID" value="MBB4042009.1"/>
    <property type="molecule type" value="Genomic_DNA"/>
</dbReference>
<evidence type="ECO:0000313" key="2">
    <source>
        <dbReference type="Proteomes" id="UP000519439"/>
    </source>
</evidence>
<reference evidence="1 2" key="1">
    <citation type="submission" date="2020-08" db="EMBL/GenBank/DDBJ databases">
        <title>Genomic Encyclopedia of Type Strains, Phase IV (KMG-IV): sequencing the most valuable type-strain genomes for metagenomic binning, comparative biology and taxonomic classification.</title>
        <authorList>
            <person name="Goeker M."/>
        </authorList>
    </citation>
    <scope>NUCLEOTIDE SEQUENCE [LARGE SCALE GENOMIC DNA]</scope>
    <source>
        <strain evidence="1 2">DSM 15743</strain>
    </source>
</reference>
<organism evidence="1 2">
    <name type="scientific">Microvirga flocculans</name>
    <dbReference type="NCBI Taxonomy" id="217168"/>
    <lineage>
        <taxon>Bacteria</taxon>
        <taxon>Pseudomonadati</taxon>
        <taxon>Pseudomonadota</taxon>
        <taxon>Alphaproteobacteria</taxon>
        <taxon>Hyphomicrobiales</taxon>
        <taxon>Methylobacteriaceae</taxon>
        <taxon>Microvirga</taxon>
    </lineage>
</organism>
<dbReference type="Proteomes" id="UP000519439">
    <property type="component" value="Unassembled WGS sequence"/>
</dbReference>
<keyword evidence="2" id="KW-1185">Reference proteome</keyword>
<name>A0A7W6IIL4_9HYPH</name>
<accession>A0A7W6IIL4</accession>
<dbReference type="Pfam" id="PF12789">
    <property type="entry name" value="PTR"/>
    <property type="match status" value="1"/>
</dbReference>
<dbReference type="RefSeq" id="WP_035459279.1">
    <property type="nucleotide sequence ID" value="NZ_JACIDC010000018.1"/>
</dbReference>
<gene>
    <name evidence="1" type="ORF">GGR34_003694</name>
</gene>
<protein>
    <submittedName>
        <fullName evidence="1">Uncharacterized protein</fullName>
    </submittedName>
</protein>
<comment type="caution">
    <text evidence="1">The sequence shown here is derived from an EMBL/GenBank/DDBJ whole genome shotgun (WGS) entry which is preliminary data.</text>
</comment>
<dbReference type="AlphaFoldDB" id="A0A7W6IIL4"/>